<evidence type="ECO:0000313" key="8">
    <source>
        <dbReference type="EMBL" id="AHG63595.1"/>
    </source>
</evidence>
<dbReference type="InterPro" id="IPR038766">
    <property type="entry name" value="Membrane_comp_ABC_pdt"/>
</dbReference>
<reference evidence="8 9" key="1">
    <citation type="journal article" date="2014" name="Microbiology">
        <title>Unravelling the complete genome sequence of Advenella mimigardefordensis strain DPN7T and novel insights in the catabolism of the xenobiotic polythioester precursor 3,3'-dithiodipropionate.</title>
        <authorList>
            <person name="Wubbeler J.H."/>
            <person name="Hiessl S."/>
            <person name="Schuldes J."/>
            <person name="Thurmer A."/>
            <person name="Daniel R."/>
            <person name="Steinbuchel A."/>
        </authorList>
    </citation>
    <scope>NUCLEOTIDE SEQUENCE [LARGE SCALE GENOMIC DNA]</scope>
    <source>
        <strain evidence="9">DSM 17166 / LMG 22922 / DPN7</strain>
    </source>
</reference>
<evidence type="ECO:0000256" key="3">
    <source>
        <dbReference type="ARBA" id="ARBA00022692"/>
    </source>
</evidence>
<dbReference type="eggNOG" id="COG3127">
    <property type="taxonomic scope" value="Bacteria"/>
</dbReference>
<feature type="transmembrane region" description="Helical" evidence="6">
    <location>
        <begin position="481"/>
        <end position="500"/>
    </location>
</feature>
<dbReference type="HOGENOM" id="CLU_009475_0_0_4"/>
<dbReference type="PATRIC" id="fig|1247726.3.peg.1654"/>
<dbReference type="RefSeq" id="WP_144084608.1">
    <property type="nucleotide sequence ID" value="NZ_CP003915.1"/>
</dbReference>
<keyword evidence="9" id="KW-1185">Reference proteome</keyword>
<dbReference type="GO" id="GO:0005886">
    <property type="term" value="C:plasma membrane"/>
    <property type="evidence" value="ECO:0007669"/>
    <property type="project" value="UniProtKB-SubCell"/>
</dbReference>
<accession>W0PDU7</accession>
<evidence type="ECO:0000313" key="9">
    <source>
        <dbReference type="Proteomes" id="UP000019095"/>
    </source>
</evidence>
<feature type="transmembrane region" description="Helical" evidence="6">
    <location>
        <begin position="802"/>
        <end position="820"/>
    </location>
</feature>
<evidence type="ECO:0000256" key="1">
    <source>
        <dbReference type="ARBA" id="ARBA00004651"/>
    </source>
</evidence>
<gene>
    <name evidence="8" type="ORF">MIM_c15050</name>
</gene>
<feature type="domain" description="ABC3 transporter permease C-terminal" evidence="7">
    <location>
        <begin position="270"/>
        <end position="388"/>
    </location>
</feature>
<evidence type="ECO:0000256" key="4">
    <source>
        <dbReference type="ARBA" id="ARBA00022989"/>
    </source>
</evidence>
<feature type="transmembrane region" description="Helical" evidence="6">
    <location>
        <begin position="267"/>
        <end position="290"/>
    </location>
</feature>
<keyword evidence="5 6" id="KW-0472">Membrane</keyword>
<dbReference type="PANTHER" id="PTHR30287:SF1">
    <property type="entry name" value="INNER MEMBRANE PROTEIN"/>
    <property type="match status" value="1"/>
</dbReference>
<evidence type="ECO:0000259" key="7">
    <source>
        <dbReference type="Pfam" id="PF02687"/>
    </source>
</evidence>
<proteinExistence type="predicted"/>
<dbReference type="KEGG" id="amim:MIM_c15050"/>
<evidence type="ECO:0000256" key="6">
    <source>
        <dbReference type="SAM" id="Phobius"/>
    </source>
</evidence>
<evidence type="ECO:0000256" key="5">
    <source>
        <dbReference type="ARBA" id="ARBA00023136"/>
    </source>
</evidence>
<keyword evidence="2" id="KW-1003">Cell membrane</keyword>
<name>W0PDU7_ADVMD</name>
<feature type="transmembrane region" description="Helical" evidence="6">
    <location>
        <begin position="311"/>
        <end position="341"/>
    </location>
</feature>
<comment type="subcellular location">
    <subcellularLocation>
        <location evidence="1">Cell membrane</location>
        <topology evidence="1">Multi-pass membrane protein</topology>
    </subcellularLocation>
</comment>
<feature type="transmembrane region" description="Helical" evidence="6">
    <location>
        <begin position="361"/>
        <end position="383"/>
    </location>
</feature>
<feature type="domain" description="ABC3 transporter permease C-terminal" evidence="7">
    <location>
        <begin position="718"/>
        <end position="831"/>
    </location>
</feature>
<sequence>MSSLAIWQMAWRLFRRDWLSGELRLLALALVVAVTAVCSVGFLADRVSSGINDNAGQVLGADLLFESDTPIEAEVAEHAHAMALQTAKTWQFPSMVTFDKQSRLASIKVVSAGYPLKGTVTLQGAGEGDHSQNNSQNRQTVQQIPAAGTVWVDPALLAQLQASPDAPLRVGMKTLKVAGLIENEPDRNVAFVNIAPRLMMNEADLQGTGLLVPGSRVKETLMMAGDSETIGQMRQWLTARPAKGRQIIGTDSARPEIRASLDRAEQFLSLVSVLSVMIASVAIALAARRFSARHQDGLAVMRSLGATRRTILRLVAIEFLLIATFASVAGVVLGLALHYVLMYFLAGLIPAALPAVSWVPGVAGLVTGWVLAFGFSVIPVMHLSRVPPLKALRRELDVGTGRPLVAIGFGIVVWVGLLLLHTGNTTLALISAGGFIGAMLVCAAMAWIILRLLAQLRHRLVARPVLRFALAGLVNRRGMTVVQIGALTLGIMIILLLGLLRTDLLAAWQNNLPPDAPNRFLINIQEDQKPALNEMFASAGLGTPVLDPMVRGRLVKIGDKDVDPAAYESERTQRLAEREFNLSWLSQLPSSNRIASGRWLNPEAAEVSFEDDIARQLGVALNDEVTFDVAGELVTARVTSLRTVKWDSMQVNFFAILSPAILQDKPATWITAFHLPPQQAAFTQDVVSQFPNITVFDVSGILRQLQTILDSVTAAVQFLFVFTLAAGIVVLSTAFLSTQDERMYEAGLLRAMGATSRQLDQAQRSELIVIGVVSGTLAAAFAILIAQLLAVQVFDITLSTGIMPWISGILLGVIASWVGGKMALRTVKNTPPLLILRSAD</sequence>
<dbReference type="Proteomes" id="UP000019095">
    <property type="component" value="Chromosome"/>
</dbReference>
<keyword evidence="3 6" id="KW-0812">Transmembrane</keyword>
<dbReference type="EMBL" id="CP003915">
    <property type="protein sequence ID" value="AHG63595.1"/>
    <property type="molecule type" value="Genomic_DNA"/>
</dbReference>
<protein>
    <submittedName>
        <fullName evidence="8">Putative ABC transporter permease protein</fullName>
    </submittedName>
</protein>
<feature type="transmembrane region" description="Helical" evidence="6">
    <location>
        <begin position="767"/>
        <end position="790"/>
    </location>
</feature>
<evidence type="ECO:0000256" key="2">
    <source>
        <dbReference type="ARBA" id="ARBA00022475"/>
    </source>
</evidence>
<dbReference type="AlphaFoldDB" id="W0PDU7"/>
<feature type="transmembrane region" description="Helical" evidence="6">
    <location>
        <begin position="714"/>
        <end position="736"/>
    </location>
</feature>
<dbReference type="PANTHER" id="PTHR30287">
    <property type="entry name" value="MEMBRANE COMPONENT OF PREDICTED ABC SUPERFAMILY METABOLITE UPTAKE TRANSPORTER"/>
    <property type="match status" value="1"/>
</dbReference>
<dbReference type="InterPro" id="IPR003838">
    <property type="entry name" value="ABC3_permease_C"/>
</dbReference>
<feature type="transmembrane region" description="Helical" evidence="6">
    <location>
        <begin position="427"/>
        <end position="450"/>
    </location>
</feature>
<organism evidence="8 9">
    <name type="scientific">Advenella mimigardefordensis (strain DSM 17166 / LMG 22922 / DPN7)</name>
    <dbReference type="NCBI Taxonomy" id="1247726"/>
    <lineage>
        <taxon>Bacteria</taxon>
        <taxon>Pseudomonadati</taxon>
        <taxon>Pseudomonadota</taxon>
        <taxon>Betaproteobacteria</taxon>
        <taxon>Burkholderiales</taxon>
        <taxon>Alcaligenaceae</taxon>
    </lineage>
</organism>
<dbReference type="STRING" id="1247726.MIM_c15050"/>
<dbReference type="OrthoDB" id="5292592at2"/>
<keyword evidence="4 6" id="KW-1133">Transmembrane helix</keyword>
<dbReference type="Pfam" id="PF02687">
    <property type="entry name" value="FtsX"/>
    <property type="match status" value="2"/>
</dbReference>
<feature type="transmembrane region" description="Helical" evidence="6">
    <location>
        <begin position="404"/>
        <end position="421"/>
    </location>
</feature>